<gene>
    <name evidence="2" type="ORF">HBF32_08100</name>
</gene>
<dbReference type="EMBL" id="JAAQTL010000001">
    <property type="protein sequence ID" value="NID15423.1"/>
    <property type="molecule type" value="Genomic_DNA"/>
</dbReference>
<feature type="chain" id="PRO_5030669520" description="Lipoprotein" evidence="1">
    <location>
        <begin position="21"/>
        <end position="78"/>
    </location>
</feature>
<dbReference type="Proteomes" id="UP000518878">
    <property type="component" value="Unassembled WGS sequence"/>
</dbReference>
<reference evidence="2 3" key="1">
    <citation type="journal article" date="2006" name="Int. J. Syst. Evol. Microbiol.">
        <title>Dyella yeojuensis sp. nov., isolated from greenhouse soil in Korea.</title>
        <authorList>
            <person name="Kim B.Y."/>
            <person name="Weon H.Y."/>
            <person name="Lee K.H."/>
            <person name="Seok S.J."/>
            <person name="Kwon S.W."/>
            <person name="Go S.J."/>
            <person name="Stackebrandt E."/>
        </authorList>
    </citation>
    <scope>NUCLEOTIDE SEQUENCE [LARGE SCALE GENOMIC DNA]</scope>
    <source>
        <strain evidence="2 3">DSM 17673</strain>
    </source>
</reference>
<organism evidence="2 3">
    <name type="scientific">Luteibacter yeojuensis</name>
    <dbReference type="NCBI Taxonomy" id="345309"/>
    <lineage>
        <taxon>Bacteria</taxon>
        <taxon>Pseudomonadati</taxon>
        <taxon>Pseudomonadota</taxon>
        <taxon>Gammaproteobacteria</taxon>
        <taxon>Lysobacterales</taxon>
        <taxon>Rhodanobacteraceae</taxon>
        <taxon>Luteibacter</taxon>
    </lineage>
</organism>
<name>A0A7X5TQ37_9GAMM</name>
<accession>A0A7X5TQ37</accession>
<sequence>MLAVFLVLAALSACSSSSDARKALEAQGFTDIQTHGHAFFGCSDSDDFATKFEATSPTGQHVTGVVCSGWLKGATVRF</sequence>
<protein>
    <recommendedName>
        <fullName evidence="4">Lipoprotein</fullName>
    </recommendedName>
</protein>
<evidence type="ECO:0000256" key="1">
    <source>
        <dbReference type="SAM" id="SignalP"/>
    </source>
</evidence>
<keyword evidence="1" id="KW-0732">Signal</keyword>
<comment type="caution">
    <text evidence="2">The sequence shown here is derived from an EMBL/GenBank/DDBJ whole genome shotgun (WGS) entry which is preliminary data.</text>
</comment>
<feature type="signal peptide" evidence="1">
    <location>
        <begin position="1"/>
        <end position="20"/>
    </location>
</feature>
<evidence type="ECO:0000313" key="3">
    <source>
        <dbReference type="Proteomes" id="UP000518878"/>
    </source>
</evidence>
<dbReference type="AlphaFoldDB" id="A0A7X5TQ37"/>
<evidence type="ECO:0000313" key="2">
    <source>
        <dbReference type="EMBL" id="NID15423.1"/>
    </source>
</evidence>
<keyword evidence="3" id="KW-1185">Reference proteome</keyword>
<evidence type="ECO:0008006" key="4">
    <source>
        <dbReference type="Google" id="ProtNLM"/>
    </source>
</evidence>
<proteinExistence type="predicted"/>